<evidence type="ECO:0008006" key="4">
    <source>
        <dbReference type="Google" id="ProtNLM"/>
    </source>
</evidence>
<dbReference type="EMBL" id="FRAC01000027">
    <property type="protein sequence ID" value="SHL23158.1"/>
    <property type="molecule type" value="Genomic_DNA"/>
</dbReference>
<dbReference type="RefSeq" id="WP_073279200.1">
    <property type="nucleotide sequence ID" value="NZ_FRAC01000027.1"/>
</dbReference>
<reference evidence="2 3" key="1">
    <citation type="submission" date="2016-11" db="EMBL/GenBank/DDBJ databases">
        <authorList>
            <person name="Jaros S."/>
            <person name="Januszkiewicz K."/>
            <person name="Wedrychowicz H."/>
        </authorList>
    </citation>
    <scope>NUCLEOTIDE SEQUENCE [LARGE SCALE GENOMIC DNA]</scope>
    <source>
        <strain evidence="2 3">DSM 15929</strain>
    </source>
</reference>
<dbReference type="Proteomes" id="UP000184386">
    <property type="component" value="Unassembled WGS sequence"/>
</dbReference>
<keyword evidence="1" id="KW-1133">Transmembrane helix</keyword>
<evidence type="ECO:0000313" key="2">
    <source>
        <dbReference type="EMBL" id="SHL23158.1"/>
    </source>
</evidence>
<evidence type="ECO:0000256" key="1">
    <source>
        <dbReference type="SAM" id="Phobius"/>
    </source>
</evidence>
<sequence length="242" mass="27497">MNEYKKKDSTLDDNAAIYVPREEKSEKQKLKEMNFKEKVSYFKDYYLVKTIIGLAVLGFATYFIYTVVTPKPETLLDAAIVNYTFSDETINKVSEDMNKMLVKDPKKENITIDASFYLGNGTDTSEYTMGSQQRLQTYMFSGEIDVVIAPESVFQTFATSGYLDKLTEVLPTEFITSFTDSIFNSTTSDNPVSGAYGIYLDNTALFKDVSNTSDRPVLGILVNSKHKDNGVEFIKYLYDYKK</sequence>
<accession>A0A1M6YY31</accession>
<feature type="transmembrane region" description="Helical" evidence="1">
    <location>
        <begin position="46"/>
        <end position="65"/>
    </location>
</feature>
<organism evidence="2 3">
    <name type="scientific">Anaerocolumna jejuensis DSM 15929</name>
    <dbReference type="NCBI Taxonomy" id="1121322"/>
    <lineage>
        <taxon>Bacteria</taxon>
        <taxon>Bacillati</taxon>
        <taxon>Bacillota</taxon>
        <taxon>Clostridia</taxon>
        <taxon>Lachnospirales</taxon>
        <taxon>Lachnospiraceae</taxon>
        <taxon>Anaerocolumna</taxon>
    </lineage>
</organism>
<dbReference type="Gene3D" id="3.40.190.10">
    <property type="entry name" value="Periplasmic binding protein-like II"/>
    <property type="match status" value="1"/>
</dbReference>
<proteinExistence type="predicted"/>
<keyword evidence="1" id="KW-0812">Transmembrane</keyword>
<evidence type="ECO:0000313" key="3">
    <source>
        <dbReference type="Proteomes" id="UP000184386"/>
    </source>
</evidence>
<keyword evidence="1" id="KW-0472">Membrane</keyword>
<dbReference type="STRING" id="1121322.SAMN02745136_04419"/>
<gene>
    <name evidence="2" type="ORF">SAMN02745136_04419</name>
</gene>
<dbReference type="AlphaFoldDB" id="A0A1M6YY31"/>
<dbReference type="OrthoDB" id="2067683at2"/>
<protein>
    <recommendedName>
        <fullName evidence="4">Extracellular solute-binding protein</fullName>
    </recommendedName>
</protein>
<name>A0A1M6YY31_9FIRM</name>
<keyword evidence="3" id="KW-1185">Reference proteome</keyword>